<organism evidence="3 4">
    <name type="scientific">Bifidobacterium phasiani</name>
    <dbReference type="NCBI Taxonomy" id="2834431"/>
    <lineage>
        <taxon>Bacteria</taxon>
        <taxon>Bacillati</taxon>
        <taxon>Actinomycetota</taxon>
        <taxon>Actinomycetes</taxon>
        <taxon>Bifidobacteriales</taxon>
        <taxon>Bifidobacteriaceae</taxon>
        <taxon>Bifidobacterium</taxon>
    </lineage>
</organism>
<evidence type="ECO:0000259" key="2">
    <source>
        <dbReference type="Pfam" id="PF01915"/>
    </source>
</evidence>
<reference evidence="3 4" key="1">
    <citation type="submission" date="2021-05" db="EMBL/GenBank/DDBJ databases">
        <title>Phylogenetic classification of ten novel species belonging to the genus Bifidobacterium comprising B. colchicus sp. nov., B. abeli sp. nov., B. bicoloris sp. nov., B. guerezis sp. nov., B. rosaliae sp. nov., B. santillanensis sp. nov., B. argentati sp. nov., B. amazzoni sp. nov., B. pluviali sp. nov., and B. pinnaculum sp. nov.</title>
        <authorList>
            <person name="Lugli G.A."/>
            <person name="Ruiz Garcia L."/>
            <person name="Margolles A."/>
            <person name="Ventura M."/>
        </authorList>
    </citation>
    <scope>NUCLEOTIDE SEQUENCE [LARGE SCALE GENOMIC DNA]</scope>
    <source>
        <strain evidence="3 4">6T3</strain>
    </source>
</reference>
<dbReference type="PANTHER" id="PTHR30620:SF123">
    <property type="entry name" value="BETA-XYLOSIDASE"/>
    <property type="match status" value="1"/>
</dbReference>
<evidence type="ECO:0000313" key="3">
    <source>
        <dbReference type="EMBL" id="MBW3083193.1"/>
    </source>
</evidence>
<dbReference type="Pfam" id="PF00933">
    <property type="entry name" value="Glyco_hydro_3"/>
    <property type="match status" value="1"/>
</dbReference>
<evidence type="ECO:0000259" key="1">
    <source>
        <dbReference type="Pfam" id="PF00933"/>
    </source>
</evidence>
<evidence type="ECO:0000313" key="4">
    <source>
        <dbReference type="Proteomes" id="UP000812844"/>
    </source>
</evidence>
<name>A0ABS6W9L9_9BIFI</name>
<feature type="domain" description="Glycoside hydrolase family 3 C-terminal" evidence="2">
    <location>
        <begin position="463"/>
        <end position="678"/>
    </location>
</feature>
<proteinExistence type="predicted"/>
<dbReference type="RefSeq" id="WP_219082097.1">
    <property type="nucleotide sequence ID" value="NZ_JAHBBD010000016.1"/>
</dbReference>
<feature type="domain" description="Glycoside hydrolase family 3 N-terminal" evidence="1">
    <location>
        <begin position="25"/>
        <end position="359"/>
    </location>
</feature>
<dbReference type="Proteomes" id="UP000812844">
    <property type="component" value="Unassembled WGS sequence"/>
</dbReference>
<keyword evidence="3" id="KW-0378">Hydrolase</keyword>
<dbReference type="InterPro" id="IPR002772">
    <property type="entry name" value="Glyco_hydro_3_C"/>
</dbReference>
<dbReference type="PANTHER" id="PTHR30620">
    <property type="entry name" value="PERIPLASMIC BETA-GLUCOSIDASE-RELATED"/>
    <property type="match status" value="1"/>
</dbReference>
<dbReference type="GO" id="GO:0016787">
    <property type="term" value="F:hydrolase activity"/>
    <property type="evidence" value="ECO:0007669"/>
    <property type="project" value="UniProtKB-KW"/>
</dbReference>
<accession>A0ABS6W9L9</accession>
<dbReference type="Pfam" id="PF01915">
    <property type="entry name" value="Glyco_hydro_3_C"/>
    <property type="match status" value="1"/>
</dbReference>
<protein>
    <submittedName>
        <fullName evidence="3">Glycoside hydrolase family 3 C-terminal domain-containing protein</fullName>
    </submittedName>
</protein>
<dbReference type="InterPro" id="IPR051915">
    <property type="entry name" value="Cellulose_Degrad_GH3"/>
</dbReference>
<keyword evidence="4" id="KW-1185">Reference proteome</keyword>
<comment type="caution">
    <text evidence="3">The sequence shown here is derived from an EMBL/GenBank/DDBJ whole genome shotgun (WGS) entry which is preliminary data.</text>
</comment>
<dbReference type="EMBL" id="JAHBBD010000016">
    <property type="protein sequence ID" value="MBW3083193.1"/>
    <property type="molecule type" value="Genomic_DNA"/>
</dbReference>
<sequence>MVHAASRTQRSAVVVDRLLAGMTFDEKIGQLNQRLLGWKAVRRRGDGTLAASDELKREIDRWGGLGVLYGLFRADPWSGRDWGNGIRPQERGEAAAVVQETVLARGAHGIGALLSEEAPHGHQALGGTILPTNLALGATFDPDTVREAEAAVAAELAASGVHIALVSGLDIARDPRWGRCEECFGEDPLMAARMCGAIVEGMQGEQRSRIGHGGVAVVLKHLAAQGEAVGGRNGQSAIIGVHDLREIHLPPVEAGVRAGALGFMAAYNDIDSMPCCANPWLLREYLRDELGFDGIVMADGLAVDRLETMTGSIPAAGRAALLAGVDVSLWDQGFASLGRYADDERVVAAVDRSLRRVLDLKARFGLLPCMADDGAGGAIVVDSCGDAAEDTGHGDARAEDGRAPEHAGGRARIVIPDGAALDAAVRHTRALSRQLARRCLVLLAGVDSLRLAGRALADGQAGPVVVAGPFADDQACFLGDYTAPLPDGERTTVYWELRRRLGGDRVLLTEDGTGLDADAWRRAVVVVAVVGGTSERSYDSAFADNGAAAAVAEHGATCGEGVDLSRITLPWDQDGLLARLRERTDAPIVTVVVSGRPHVLTWVMETSSATLWAGYAGPFGPEAVVDALLGQGPMPGRLPVTLPASPGAIPVRYNDRQSAADVYRDAEEPVLLPFAHGLGALDGVSVESFDVAVAGMAVRISARLKCGVEPAQGAVTVFARRIGGTRIPRLAELVASAYCVLEAGRTCEFHAEIGIDRLMDPGDDETRVHLWIGGEAARLEREVMIRRPGI</sequence>
<gene>
    <name evidence="3" type="ORF">KIH73_07420</name>
</gene>
<dbReference type="InterPro" id="IPR001764">
    <property type="entry name" value="Glyco_hydro_3_N"/>
</dbReference>